<dbReference type="eggNOG" id="ENOG5030XEJ">
    <property type="taxonomic scope" value="Bacteria"/>
</dbReference>
<protein>
    <submittedName>
        <fullName evidence="1">Uncharacterized protein</fullName>
    </submittedName>
</protein>
<gene>
    <name evidence="1" type="ordered locus">Rpic_1629</name>
</gene>
<dbReference type="HOGENOM" id="CLU_218783_0_0_4"/>
<dbReference type="EMBL" id="CP001068">
    <property type="protein sequence ID" value="ACD26767.1"/>
    <property type="molecule type" value="Genomic_DNA"/>
</dbReference>
<proteinExistence type="predicted"/>
<reference evidence="1" key="1">
    <citation type="submission" date="2008-05" db="EMBL/GenBank/DDBJ databases">
        <title>Complete sequence of chromosome1 of Ralstonia pickettii 12J.</title>
        <authorList>
            <consortium name="US DOE Joint Genome Institute"/>
            <person name="Lucas S."/>
            <person name="Copeland A."/>
            <person name="Lapidus A."/>
            <person name="Glavina del Rio T."/>
            <person name="Dalin E."/>
            <person name="Tice H."/>
            <person name="Bruce D."/>
            <person name="Goodwin L."/>
            <person name="Pitluck S."/>
            <person name="Meincke L."/>
            <person name="Brettin T."/>
            <person name="Detter J.C."/>
            <person name="Han C."/>
            <person name="Kuske C.R."/>
            <person name="Schmutz J."/>
            <person name="Larimer F."/>
            <person name="Land M."/>
            <person name="Hauser L."/>
            <person name="Kyrpides N."/>
            <person name="Mikhailova N."/>
            <person name="Marsh T."/>
            <person name="Richardson P."/>
        </authorList>
    </citation>
    <scope>NUCLEOTIDE SEQUENCE</scope>
    <source>
        <strain evidence="1">12J</strain>
    </source>
</reference>
<dbReference type="KEGG" id="rpi:Rpic_1629"/>
<organism evidence="1">
    <name type="scientific">Ralstonia pickettii (strain 12J)</name>
    <dbReference type="NCBI Taxonomy" id="402626"/>
    <lineage>
        <taxon>Bacteria</taxon>
        <taxon>Pseudomonadati</taxon>
        <taxon>Pseudomonadota</taxon>
        <taxon>Betaproteobacteria</taxon>
        <taxon>Burkholderiales</taxon>
        <taxon>Burkholderiaceae</taxon>
        <taxon>Ralstonia</taxon>
    </lineage>
</organism>
<evidence type="ECO:0000313" key="1">
    <source>
        <dbReference type="EMBL" id="ACD26767.1"/>
    </source>
</evidence>
<sequence>MAAMRNRHDANTMKITDGVMDRHEMPRFQLFGCLTSRTNKPN</sequence>
<accession>B2UDF4</accession>
<name>B2UDF4_RALPJ</name>
<dbReference type="STRING" id="402626.Rpic_1629"/>
<dbReference type="AlphaFoldDB" id="B2UDF4"/>